<evidence type="ECO:0000313" key="2">
    <source>
        <dbReference type="EMBL" id="KAL3683357.1"/>
    </source>
</evidence>
<gene>
    <name evidence="2" type="ORF">R1sor_001379</name>
</gene>
<evidence type="ECO:0000313" key="3">
    <source>
        <dbReference type="Proteomes" id="UP001633002"/>
    </source>
</evidence>
<evidence type="ECO:0000259" key="1">
    <source>
        <dbReference type="Pfam" id="PF12937"/>
    </source>
</evidence>
<dbReference type="Proteomes" id="UP001633002">
    <property type="component" value="Unassembled WGS sequence"/>
</dbReference>
<dbReference type="Pfam" id="PF12937">
    <property type="entry name" value="F-box-like"/>
    <property type="match status" value="1"/>
</dbReference>
<dbReference type="AlphaFoldDB" id="A0ABD3GVT3"/>
<dbReference type="PANTHER" id="PTHR47149:SF1">
    <property type="entry name" value="F-BOX PROTEIN RMF"/>
    <property type="match status" value="1"/>
</dbReference>
<sequence length="278" mass="31555">MALAKCSVFTVETRGLRQRIDWNGDVWTSIMILLKAKDLLNLALTSREFYNLVMKDYVWKELCLRELKINDWPLNPAISWKSLYRAAFDYSRVGSFLVTSGELFATGVGLVCRESQLIYFGLREDLQSLSLPAKKGPWIADVHLIHCPSCDLSLCGGNVQVFDIRHCELFLEDDYLSGVWTYEQVCSFTVRGNYPWAVACAADKTQLPFGDEYSENLPNFTTIRGEPEAWLPRWKSFRQAAASCTILQSNEGLQITYFVMKAGQEGPIVGLRITHTLV</sequence>
<feature type="domain" description="F-box" evidence="1">
    <location>
        <begin position="27"/>
        <end position="65"/>
    </location>
</feature>
<keyword evidence="3" id="KW-1185">Reference proteome</keyword>
<dbReference type="InterPro" id="IPR036047">
    <property type="entry name" value="F-box-like_dom_sf"/>
</dbReference>
<dbReference type="SUPFAM" id="SSF81383">
    <property type="entry name" value="F-box domain"/>
    <property type="match status" value="1"/>
</dbReference>
<accession>A0ABD3GVT3</accession>
<dbReference type="Gene3D" id="1.20.1280.50">
    <property type="match status" value="1"/>
</dbReference>
<name>A0ABD3GVT3_9MARC</name>
<organism evidence="2 3">
    <name type="scientific">Riccia sorocarpa</name>
    <dbReference type="NCBI Taxonomy" id="122646"/>
    <lineage>
        <taxon>Eukaryota</taxon>
        <taxon>Viridiplantae</taxon>
        <taxon>Streptophyta</taxon>
        <taxon>Embryophyta</taxon>
        <taxon>Marchantiophyta</taxon>
        <taxon>Marchantiopsida</taxon>
        <taxon>Marchantiidae</taxon>
        <taxon>Marchantiales</taxon>
        <taxon>Ricciaceae</taxon>
        <taxon>Riccia</taxon>
    </lineage>
</organism>
<reference evidence="2 3" key="1">
    <citation type="submission" date="2024-09" db="EMBL/GenBank/DDBJ databases">
        <title>Chromosome-scale assembly of Riccia sorocarpa.</title>
        <authorList>
            <person name="Paukszto L."/>
        </authorList>
    </citation>
    <scope>NUCLEOTIDE SEQUENCE [LARGE SCALE GENOMIC DNA]</scope>
    <source>
        <strain evidence="2">LP-2024</strain>
        <tissue evidence="2">Aerial parts of the thallus</tissue>
    </source>
</reference>
<dbReference type="InterPro" id="IPR001810">
    <property type="entry name" value="F-box_dom"/>
</dbReference>
<proteinExistence type="predicted"/>
<dbReference type="PANTHER" id="PTHR47149">
    <property type="entry name" value="F-BOX PROTEIN RMF"/>
    <property type="match status" value="1"/>
</dbReference>
<comment type="caution">
    <text evidence="2">The sequence shown here is derived from an EMBL/GenBank/DDBJ whole genome shotgun (WGS) entry which is preliminary data.</text>
</comment>
<protein>
    <recommendedName>
        <fullName evidence="1">F-box domain-containing protein</fullName>
    </recommendedName>
</protein>
<dbReference type="EMBL" id="JBJQOH010000006">
    <property type="protein sequence ID" value="KAL3683357.1"/>
    <property type="molecule type" value="Genomic_DNA"/>
</dbReference>